<evidence type="ECO:0000313" key="5">
    <source>
        <dbReference type="EMBL" id="TRY83155.1"/>
    </source>
</evidence>
<gene>
    <name evidence="5" type="ORF">DNTS_020660</name>
</gene>
<comment type="caution">
    <text evidence="5">The sequence shown here is derived from an EMBL/GenBank/DDBJ whole genome shotgun (WGS) entry which is preliminary data.</text>
</comment>
<reference evidence="5 6" key="1">
    <citation type="journal article" date="2019" name="Sci. Data">
        <title>Hybrid genome assembly and annotation of Danionella translucida.</title>
        <authorList>
            <person name="Kadobianskyi M."/>
            <person name="Schulze L."/>
            <person name="Schuelke M."/>
            <person name="Judkewitz B."/>
        </authorList>
    </citation>
    <scope>NUCLEOTIDE SEQUENCE [LARGE SCALE GENOMIC DNA]</scope>
    <source>
        <strain evidence="5 6">Bolton</strain>
    </source>
</reference>
<dbReference type="Pfam" id="PF07686">
    <property type="entry name" value="V-set"/>
    <property type="match status" value="1"/>
</dbReference>
<keyword evidence="2" id="KW-1133">Transmembrane helix</keyword>
<dbReference type="PANTHER" id="PTHR15317">
    <property type="entry name" value="T-CELL SURFACE PROTEIN TACTILE"/>
    <property type="match status" value="1"/>
</dbReference>
<evidence type="ECO:0000256" key="2">
    <source>
        <dbReference type="SAM" id="Phobius"/>
    </source>
</evidence>
<accession>A0A553PZR4</accession>
<dbReference type="SUPFAM" id="SSF48726">
    <property type="entry name" value="Immunoglobulin"/>
    <property type="match status" value="2"/>
</dbReference>
<dbReference type="Gene3D" id="2.60.40.10">
    <property type="entry name" value="Immunoglobulins"/>
    <property type="match status" value="2"/>
</dbReference>
<keyword evidence="6" id="KW-1185">Reference proteome</keyword>
<sequence length="414" mass="45984">MDSLITEAMFILFFCVKHGTLGMFVHHNVSVSAVEGENVSLHCTVVEEDGIRVIQLEWTRQWSNKELKIVVFHNEQKAVYHQPGSVLETVVSPRTGKLTGSMLTLFNVTLNHSGKYICEIISFPYGSFKRVLQLQVAESSASVNMSNSSGFIKEGDEVKINCSASPPPLHYELTRSKDELFRMNSGNGKFILPPVTRNHTDLYICSPQWDSSGKNYSGLKATMEMNVNFLDPIECNVSTPLYIRAVEETSPSVRTTEHLKIFTSTGTNSWSSGATENSKASTDPLFRSSSKPKSTFTKLPSPSSRNQTALALTYSPPVPSAANASTLHIRSYHTLKDSSLTTQKNVLTEKASTKAAHVAVPIVFMLLVLLTVFLYRRYLNKKKMDMPPPFKPPPPPVKYTSVKNQDVPMTDILV</sequence>
<dbReference type="InterPro" id="IPR003599">
    <property type="entry name" value="Ig_sub"/>
</dbReference>
<evidence type="ECO:0000256" key="3">
    <source>
        <dbReference type="SAM" id="SignalP"/>
    </source>
</evidence>
<dbReference type="SMART" id="SM00409">
    <property type="entry name" value="IG"/>
    <property type="match status" value="2"/>
</dbReference>
<dbReference type="InterPro" id="IPR007110">
    <property type="entry name" value="Ig-like_dom"/>
</dbReference>
<name>A0A553PZR4_9TELE</name>
<dbReference type="OrthoDB" id="10012075at2759"/>
<dbReference type="InterPro" id="IPR013106">
    <property type="entry name" value="Ig_V-set"/>
</dbReference>
<feature type="transmembrane region" description="Helical" evidence="2">
    <location>
        <begin position="355"/>
        <end position="375"/>
    </location>
</feature>
<evidence type="ECO:0000313" key="6">
    <source>
        <dbReference type="Proteomes" id="UP000316079"/>
    </source>
</evidence>
<evidence type="ECO:0000256" key="1">
    <source>
        <dbReference type="SAM" id="MobiDB-lite"/>
    </source>
</evidence>
<dbReference type="Proteomes" id="UP000316079">
    <property type="component" value="Unassembled WGS sequence"/>
</dbReference>
<keyword evidence="3" id="KW-0732">Signal</keyword>
<dbReference type="EMBL" id="SRMA01026496">
    <property type="protein sequence ID" value="TRY83155.1"/>
    <property type="molecule type" value="Genomic_DNA"/>
</dbReference>
<dbReference type="GO" id="GO:0006954">
    <property type="term" value="P:inflammatory response"/>
    <property type="evidence" value="ECO:0007669"/>
    <property type="project" value="TreeGrafter"/>
</dbReference>
<feature type="signal peptide" evidence="3">
    <location>
        <begin position="1"/>
        <end position="22"/>
    </location>
</feature>
<protein>
    <recommendedName>
        <fullName evidence="4">Ig-like domain-containing protein</fullName>
    </recommendedName>
</protein>
<dbReference type="InterPro" id="IPR042381">
    <property type="entry name" value="CD96"/>
</dbReference>
<dbReference type="PANTHER" id="PTHR15317:SF1">
    <property type="entry name" value="T-CELL SURFACE PROTEIN TACTILE"/>
    <property type="match status" value="1"/>
</dbReference>
<dbReference type="AlphaFoldDB" id="A0A553PZR4"/>
<proteinExistence type="predicted"/>
<feature type="chain" id="PRO_5022216065" description="Ig-like domain-containing protein" evidence="3">
    <location>
        <begin position="23"/>
        <end position="414"/>
    </location>
</feature>
<dbReference type="GO" id="GO:0007160">
    <property type="term" value="P:cell-matrix adhesion"/>
    <property type="evidence" value="ECO:0007669"/>
    <property type="project" value="TreeGrafter"/>
</dbReference>
<organism evidence="5 6">
    <name type="scientific">Danionella cerebrum</name>
    <dbReference type="NCBI Taxonomy" id="2873325"/>
    <lineage>
        <taxon>Eukaryota</taxon>
        <taxon>Metazoa</taxon>
        <taxon>Chordata</taxon>
        <taxon>Craniata</taxon>
        <taxon>Vertebrata</taxon>
        <taxon>Euteleostomi</taxon>
        <taxon>Actinopterygii</taxon>
        <taxon>Neopterygii</taxon>
        <taxon>Teleostei</taxon>
        <taxon>Ostariophysi</taxon>
        <taxon>Cypriniformes</taxon>
        <taxon>Danionidae</taxon>
        <taxon>Danioninae</taxon>
        <taxon>Danionella</taxon>
    </lineage>
</organism>
<evidence type="ECO:0000259" key="4">
    <source>
        <dbReference type="PROSITE" id="PS50835"/>
    </source>
</evidence>
<dbReference type="InterPro" id="IPR036179">
    <property type="entry name" value="Ig-like_dom_sf"/>
</dbReference>
<dbReference type="InterPro" id="IPR013783">
    <property type="entry name" value="Ig-like_fold"/>
</dbReference>
<feature type="domain" description="Ig-like" evidence="4">
    <location>
        <begin position="35"/>
        <end position="144"/>
    </location>
</feature>
<dbReference type="PROSITE" id="PS50835">
    <property type="entry name" value="IG_LIKE"/>
    <property type="match status" value="1"/>
</dbReference>
<keyword evidence="2" id="KW-0812">Transmembrane</keyword>
<keyword evidence="2" id="KW-0472">Membrane</keyword>
<feature type="region of interest" description="Disordered" evidence="1">
    <location>
        <begin position="267"/>
        <end position="304"/>
    </location>
</feature>